<dbReference type="PANTHER" id="PTHR48086:SF3">
    <property type="entry name" value="SODIUM_PROLINE SYMPORTER"/>
    <property type="match status" value="1"/>
</dbReference>
<evidence type="ECO:0000256" key="9">
    <source>
        <dbReference type="ARBA" id="ARBA00023065"/>
    </source>
</evidence>
<keyword evidence="3" id="KW-0813">Transport</keyword>
<dbReference type="PROSITE" id="PS50283">
    <property type="entry name" value="NA_SOLUT_SYMP_3"/>
    <property type="match status" value="1"/>
</dbReference>
<keyword evidence="9" id="KW-0406">Ion transport</keyword>
<name>A0AB34IV55_PRYPA</name>
<dbReference type="AlphaFoldDB" id="A0AB34IV55"/>
<feature type="transmembrane region" description="Helical" evidence="12">
    <location>
        <begin position="432"/>
        <end position="452"/>
    </location>
</feature>
<evidence type="ECO:0000256" key="12">
    <source>
        <dbReference type="SAM" id="Phobius"/>
    </source>
</evidence>
<dbReference type="GO" id="GO:0015293">
    <property type="term" value="F:symporter activity"/>
    <property type="evidence" value="ECO:0007669"/>
    <property type="project" value="UniProtKB-KW"/>
</dbReference>
<evidence type="ECO:0000256" key="6">
    <source>
        <dbReference type="ARBA" id="ARBA00022847"/>
    </source>
</evidence>
<sequence>MATALEIYARLQTSPELSWRLLLCATLLLGWMMLFTSGEATESCMWHLLYGYSALLILTAQMSNTVRSFFIGEGVGLIDTIKYYATGAALPAEASSHSATVDERSQVGFFTLMTSAFITWIFAKSINNAAVYGGRWGVLGGVGYAGWYLSFPAAAIVGYYLRTRHGFRSLPEAIERNYGPLAQLGFAIALFFRLWNEVWSNTAVVADFFSTYKSREWWTAAIFSAAVPAVYVVMGGMRASLVSDVGQAGLGILFLIVILVLVSKEMGDVSVWEWKPPPTEAHPDGWYSGGGWVVLASCIQGTISYPFHDPVLTDRSFLSRPRTMLAALCCGGAIAGTFIILFSAIGIYGDFRENAVNNGSPAVVANALGGAMECFILLVMMTSSLSTLDSTFTSCAKLVSLEVFGWFKLPGDVRAPGHRGPLTPRDASVTTLHILIGRVAIVVLAIVGSLYLDAEGDAVRATEVSGTMVMGLGPPVWLSLIWRYNSSPGANDGFRKAPLAFMLSFLPGLVFGILYSAGTWPASSGGPVEGIRSALESTAMGEGSFRIFLGWNVVGHCSCFGGCFLGFLFHQLVPLTNACDAESTTEDAITGERVVRPGYEKAADQLVNATRLDDVTSTMSSI</sequence>
<evidence type="ECO:0000256" key="4">
    <source>
        <dbReference type="ARBA" id="ARBA00022475"/>
    </source>
</evidence>
<dbReference type="GO" id="GO:0006814">
    <property type="term" value="P:sodium ion transport"/>
    <property type="evidence" value="ECO:0007669"/>
    <property type="project" value="UniProtKB-KW"/>
</dbReference>
<dbReference type="InterPro" id="IPR001734">
    <property type="entry name" value="Na/solute_symporter"/>
</dbReference>
<keyword evidence="14" id="KW-1185">Reference proteome</keyword>
<evidence type="ECO:0000256" key="2">
    <source>
        <dbReference type="ARBA" id="ARBA00006434"/>
    </source>
</evidence>
<dbReference type="InterPro" id="IPR050277">
    <property type="entry name" value="Sodium:Solute_Symporter"/>
</dbReference>
<evidence type="ECO:0000256" key="10">
    <source>
        <dbReference type="ARBA" id="ARBA00023136"/>
    </source>
</evidence>
<reference evidence="13 14" key="1">
    <citation type="journal article" date="2024" name="Science">
        <title>Giant polyketide synthase enzymes in the biosynthesis of giant marine polyether toxins.</title>
        <authorList>
            <person name="Fallon T.R."/>
            <person name="Shende V.V."/>
            <person name="Wierzbicki I.H."/>
            <person name="Pendleton A.L."/>
            <person name="Watervoot N.F."/>
            <person name="Auber R.P."/>
            <person name="Gonzalez D.J."/>
            <person name="Wisecaver J.H."/>
            <person name="Moore B.S."/>
        </authorList>
    </citation>
    <scope>NUCLEOTIDE SEQUENCE [LARGE SCALE GENOMIC DNA]</scope>
    <source>
        <strain evidence="13 14">12B1</strain>
    </source>
</reference>
<dbReference type="GO" id="GO:0005886">
    <property type="term" value="C:plasma membrane"/>
    <property type="evidence" value="ECO:0007669"/>
    <property type="project" value="UniProtKB-SubCell"/>
</dbReference>
<evidence type="ECO:0000256" key="5">
    <source>
        <dbReference type="ARBA" id="ARBA00022692"/>
    </source>
</evidence>
<evidence type="ECO:0000313" key="14">
    <source>
        <dbReference type="Proteomes" id="UP001515480"/>
    </source>
</evidence>
<feature type="transmembrane region" description="Helical" evidence="12">
    <location>
        <begin position="245"/>
        <end position="262"/>
    </location>
</feature>
<keyword evidence="8" id="KW-0915">Sodium</keyword>
<dbReference type="Gene3D" id="1.20.1730.10">
    <property type="entry name" value="Sodium/glucose cotransporter"/>
    <property type="match status" value="1"/>
</dbReference>
<keyword evidence="11" id="KW-0739">Sodium transport</keyword>
<keyword evidence="10 12" id="KW-0472">Membrane</keyword>
<feature type="transmembrane region" description="Helical" evidence="12">
    <location>
        <begin position="325"/>
        <end position="348"/>
    </location>
</feature>
<feature type="transmembrane region" description="Helical" evidence="12">
    <location>
        <begin position="360"/>
        <end position="380"/>
    </location>
</feature>
<feature type="transmembrane region" description="Helical" evidence="12">
    <location>
        <begin position="17"/>
        <end position="36"/>
    </location>
</feature>
<keyword evidence="7 12" id="KW-1133">Transmembrane helix</keyword>
<feature type="transmembrane region" description="Helical" evidence="12">
    <location>
        <begin position="138"/>
        <end position="160"/>
    </location>
</feature>
<organism evidence="13 14">
    <name type="scientific">Prymnesium parvum</name>
    <name type="common">Toxic golden alga</name>
    <dbReference type="NCBI Taxonomy" id="97485"/>
    <lineage>
        <taxon>Eukaryota</taxon>
        <taxon>Haptista</taxon>
        <taxon>Haptophyta</taxon>
        <taxon>Prymnesiophyceae</taxon>
        <taxon>Prymnesiales</taxon>
        <taxon>Prymnesiaceae</taxon>
        <taxon>Prymnesium</taxon>
    </lineage>
</organism>
<feature type="transmembrane region" description="Helical" evidence="12">
    <location>
        <begin position="497"/>
        <end position="517"/>
    </location>
</feature>
<protein>
    <submittedName>
        <fullName evidence="13">Uncharacterized protein</fullName>
    </submittedName>
</protein>
<evidence type="ECO:0000256" key="7">
    <source>
        <dbReference type="ARBA" id="ARBA00022989"/>
    </source>
</evidence>
<evidence type="ECO:0000256" key="1">
    <source>
        <dbReference type="ARBA" id="ARBA00004651"/>
    </source>
</evidence>
<accession>A0AB34IV55</accession>
<feature type="transmembrane region" description="Helical" evidence="12">
    <location>
        <begin position="464"/>
        <end position="485"/>
    </location>
</feature>
<keyword evidence="5 12" id="KW-0812">Transmembrane</keyword>
<evidence type="ECO:0000256" key="3">
    <source>
        <dbReference type="ARBA" id="ARBA00022448"/>
    </source>
</evidence>
<evidence type="ECO:0000313" key="13">
    <source>
        <dbReference type="EMBL" id="KAL1507805.1"/>
    </source>
</evidence>
<feature type="transmembrane region" description="Helical" evidence="12">
    <location>
        <begin position="107"/>
        <end position="126"/>
    </location>
</feature>
<feature type="transmembrane region" description="Helical" evidence="12">
    <location>
        <begin position="217"/>
        <end position="239"/>
    </location>
</feature>
<dbReference type="InterPro" id="IPR038377">
    <property type="entry name" value="Na/Glc_symporter_sf"/>
</dbReference>
<dbReference type="Proteomes" id="UP001515480">
    <property type="component" value="Unassembled WGS sequence"/>
</dbReference>
<dbReference type="PANTHER" id="PTHR48086">
    <property type="entry name" value="SODIUM/PROLINE SYMPORTER-RELATED"/>
    <property type="match status" value="1"/>
</dbReference>
<dbReference type="EMBL" id="JBGBPQ010000017">
    <property type="protein sequence ID" value="KAL1507805.1"/>
    <property type="molecule type" value="Genomic_DNA"/>
</dbReference>
<comment type="similarity">
    <text evidence="2">Belongs to the sodium:solute symporter (SSF) (TC 2.A.21) family.</text>
</comment>
<comment type="subcellular location">
    <subcellularLocation>
        <location evidence="1">Cell membrane</location>
        <topology evidence="1">Multi-pass membrane protein</topology>
    </subcellularLocation>
</comment>
<feature type="transmembrane region" description="Helical" evidence="12">
    <location>
        <begin position="548"/>
        <end position="569"/>
    </location>
</feature>
<comment type="caution">
    <text evidence="13">The sequence shown here is derived from an EMBL/GenBank/DDBJ whole genome shotgun (WGS) entry which is preliminary data.</text>
</comment>
<evidence type="ECO:0000256" key="8">
    <source>
        <dbReference type="ARBA" id="ARBA00023053"/>
    </source>
</evidence>
<feature type="transmembrane region" description="Helical" evidence="12">
    <location>
        <begin position="48"/>
        <end position="70"/>
    </location>
</feature>
<keyword evidence="4" id="KW-1003">Cell membrane</keyword>
<gene>
    <name evidence="13" type="ORF">AB1Y20_007414</name>
</gene>
<proteinExistence type="inferred from homology"/>
<evidence type="ECO:0000256" key="11">
    <source>
        <dbReference type="ARBA" id="ARBA00023201"/>
    </source>
</evidence>
<keyword evidence="6" id="KW-0769">Symport</keyword>